<dbReference type="AlphaFoldDB" id="A0AB73ACX5"/>
<dbReference type="EMBL" id="ATIT01000031">
    <property type="protein sequence ID" value="EPI15813.1"/>
    <property type="molecule type" value="Genomic_DNA"/>
</dbReference>
<evidence type="ECO:0000313" key="3">
    <source>
        <dbReference type="Proteomes" id="UP000014622"/>
    </source>
</evidence>
<keyword evidence="1" id="KW-0472">Membrane</keyword>
<keyword evidence="1" id="KW-1133">Transmembrane helix</keyword>
<feature type="non-terminal residue" evidence="2">
    <location>
        <position position="1"/>
    </location>
</feature>
<dbReference type="Proteomes" id="UP000014622">
    <property type="component" value="Unassembled WGS sequence"/>
</dbReference>
<feature type="transmembrane region" description="Helical" evidence="1">
    <location>
        <begin position="6"/>
        <end position="26"/>
    </location>
</feature>
<accession>A0AB73ACX5</accession>
<keyword evidence="1" id="KW-0812">Transmembrane</keyword>
<comment type="caution">
    <text evidence="2">The sequence shown here is derived from an EMBL/GenBank/DDBJ whole genome shotgun (WGS) entry which is preliminary data.</text>
</comment>
<sequence>SIHGKWTKPISYILTFIIAFIITLVYEQRRELKAEKNIRPVEDGTRTSGNG</sequence>
<protein>
    <recommendedName>
        <fullName evidence="4">TerC family protein</fullName>
    </recommendedName>
</protein>
<evidence type="ECO:0000313" key="2">
    <source>
        <dbReference type="EMBL" id="EPI15813.1"/>
    </source>
</evidence>
<gene>
    <name evidence="2" type="ORF">D356_00234</name>
</gene>
<reference evidence="2 3" key="1">
    <citation type="submission" date="2013-06" db="EMBL/GenBank/DDBJ databases">
        <authorList>
            <person name="Weinstock G."/>
            <person name="Sodergren E."/>
            <person name="Lobos E.A."/>
            <person name="Fulton L."/>
            <person name="Fulton R."/>
            <person name="Courtney L."/>
            <person name="Fronick C."/>
            <person name="O'Laughlin M."/>
            <person name="Godfrey J."/>
            <person name="Wilson R.M."/>
            <person name="Miner T."/>
            <person name="Farmer C."/>
            <person name="Delehaunty K."/>
            <person name="Cordes M."/>
            <person name="Minx P."/>
            <person name="Tomlinson C."/>
            <person name="Chen J."/>
            <person name="Wollam A."/>
            <person name="Pepin K.H."/>
            <person name="Bhonagiri V."/>
            <person name="Zhang X."/>
            <person name="Warren W."/>
            <person name="Mitreva M."/>
            <person name="Mardis E.R."/>
            <person name="Wilson R.K."/>
        </authorList>
    </citation>
    <scope>NUCLEOTIDE SEQUENCE [LARGE SCALE GENOMIC DNA]</scope>
    <source>
        <strain evidence="2 3">SD2A-2</strain>
    </source>
</reference>
<evidence type="ECO:0008006" key="4">
    <source>
        <dbReference type="Google" id="ProtNLM"/>
    </source>
</evidence>
<evidence type="ECO:0000256" key="1">
    <source>
        <dbReference type="SAM" id="Phobius"/>
    </source>
</evidence>
<proteinExistence type="predicted"/>
<name>A0AB73ACX5_ENTFC</name>
<organism evidence="2 3">
    <name type="scientific">Enterococcus faecium SD2A-2</name>
    <dbReference type="NCBI Taxonomy" id="1244154"/>
    <lineage>
        <taxon>Bacteria</taxon>
        <taxon>Bacillati</taxon>
        <taxon>Bacillota</taxon>
        <taxon>Bacilli</taxon>
        <taxon>Lactobacillales</taxon>
        <taxon>Enterococcaceae</taxon>
        <taxon>Enterococcus</taxon>
    </lineage>
</organism>